<accession>A0A8R1EC63</accession>
<keyword evidence="2" id="KW-1185">Reference proteome</keyword>
<protein>
    <submittedName>
        <fullName evidence="1">Uncharacterized protein</fullName>
    </submittedName>
</protein>
<name>A0A8R1EC63_CAEJA</name>
<organism evidence="1 2">
    <name type="scientific">Caenorhabditis japonica</name>
    <dbReference type="NCBI Taxonomy" id="281687"/>
    <lineage>
        <taxon>Eukaryota</taxon>
        <taxon>Metazoa</taxon>
        <taxon>Ecdysozoa</taxon>
        <taxon>Nematoda</taxon>
        <taxon>Chromadorea</taxon>
        <taxon>Rhabditida</taxon>
        <taxon>Rhabditina</taxon>
        <taxon>Rhabditomorpha</taxon>
        <taxon>Rhabditoidea</taxon>
        <taxon>Rhabditidae</taxon>
        <taxon>Peloderinae</taxon>
        <taxon>Caenorhabditis</taxon>
    </lineage>
</organism>
<evidence type="ECO:0000313" key="1">
    <source>
        <dbReference type="EnsemblMetazoa" id="CJA31070.1"/>
    </source>
</evidence>
<reference evidence="1" key="2">
    <citation type="submission" date="2022-06" db="UniProtKB">
        <authorList>
            <consortium name="EnsemblMetazoa"/>
        </authorList>
    </citation>
    <scope>IDENTIFICATION</scope>
    <source>
        <strain evidence="1">DF5081</strain>
    </source>
</reference>
<evidence type="ECO:0000313" key="2">
    <source>
        <dbReference type="Proteomes" id="UP000005237"/>
    </source>
</evidence>
<proteinExistence type="predicted"/>
<dbReference type="AlphaFoldDB" id="A0A8R1EC63"/>
<sequence length="88" mass="9726">MIKAVTTTLPQSFFLSFFLPSIHPSIQPSIHPSFHTSVPLSLPLSFSLSLSVSPILVLSRRFDGLLGPTVLSIHTLRLLICCTIRLIR</sequence>
<dbReference type="Proteomes" id="UP000005237">
    <property type="component" value="Unassembled WGS sequence"/>
</dbReference>
<dbReference type="EnsemblMetazoa" id="CJA31070.1">
    <property type="protein sequence ID" value="CJA31070.1"/>
    <property type="gene ID" value="WBGene00206917"/>
</dbReference>
<reference evidence="2" key="1">
    <citation type="submission" date="2010-08" db="EMBL/GenBank/DDBJ databases">
        <authorList>
            <consortium name="Caenorhabditis japonica Sequencing Consortium"/>
            <person name="Wilson R.K."/>
        </authorList>
    </citation>
    <scope>NUCLEOTIDE SEQUENCE [LARGE SCALE GENOMIC DNA]</scope>
    <source>
        <strain evidence="2">DF5081</strain>
    </source>
</reference>